<proteinExistence type="predicted"/>
<reference evidence="1" key="1">
    <citation type="submission" date="2014-11" db="EMBL/GenBank/DDBJ databases">
        <authorList>
            <person name="Amaro Gonzalez C."/>
        </authorList>
    </citation>
    <scope>NUCLEOTIDE SEQUENCE</scope>
</reference>
<name>A0A0E9TQM4_ANGAN</name>
<dbReference type="AlphaFoldDB" id="A0A0E9TQM4"/>
<sequence>MEKQHRCCNHFYEKALSDISKS</sequence>
<dbReference type="EMBL" id="GBXM01052726">
    <property type="protein sequence ID" value="JAH55851.1"/>
    <property type="molecule type" value="Transcribed_RNA"/>
</dbReference>
<evidence type="ECO:0000313" key="1">
    <source>
        <dbReference type="EMBL" id="JAH55851.1"/>
    </source>
</evidence>
<organism evidence="1">
    <name type="scientific">Anguilla anguilla</name>
    <name type="common">European freshwater eel</name>
    <name type="synonym">Muraena anguilla</name>
    <dbReference type="NCBI Taxonomy" id="7936"/>
    <lineage>
        <taxon>Eukaryota</taxon>
        <taxon>Metazoa</taxon>
        <taxon>Chordata</taxon>
        <taxon>Craniata</taxon>
        <taxon>Vertebrata</taxon>
        <taxon>Euteleostomi</taxon>
        <taxon>Actinopterygii</taxon>
        <taxon>Neopterygii</taxon>
        <taxon>Teleostei</taxon>
        <taxon>Anguilliformes</taxon>
        <taxon>Anguillidae</taxon>
        <taxon>Anguilla</taxon>
    </lineage>
</organism>
<reference evidence="1" key="2">
    <citation type="journal article" date="2015" name="Fish Shellfish Immunol.">
        <title>Early steps in the European eel (Anguilla anguilla)-Vibrio vulnificus interaction in the gills: Role of the RtxA13 toxin.</title>
        <authorList>
            <person name="Callol A."/>
            <person name="Pajuelo D."/>
            <person name="Ebbesson L."/>
            <person name="Teles M."/>
            <person name="MacKenzie S."/>
            <person name="Amaro C."/>
        </authorList>
    </citation>
    <scope>NUCLEOTIDE SEQUENCE</scope>
</reference>
<accession>A0A0E9TQM4</accession>
<protein>
    <submittedName>
        <fullName evidence="1">Uncharacterized protein</fullName>
    </submittedName>
</protein>